<gene>
    <name evidence="3" type="ORF">NCTC12965_01066</name>
</gene>
<feature type="transmembrane region" description="Helical" evidence="1">
    <location>
        <begin position="77"/>
        <end position="96"/>
    </location>
</feature>
<reference evidence="3" key="1">
    <citation type="submission" date="2019-05" db="EMBL/GenBank/DDBJ databases">
        <authorList>
            <consortium name="Pathogen Informatics"/>
        </authorList>
    </citation>
    <scope>NUCLEOTIDE SEQUENCE [LARGE SCALE GENOMIC DNA]</scope>
    <source>
        <strain evidence="3">NCTC12965</strain>
    </source>
</reference>
<dbReference type="Pfam" id="PF11846">
    <property type="entry name" value="Wzy_C_2"/>
    <property type="match status" value="1"/>
</dbReference>
<name>A0A4U9TKH5_SERFO</name>
<proteinExistence type="predicted"/>
<keyword evidence="1" id="KW-0812">Transmembrane</keyword>
<dbReference type="AlphaFoldDB" id="A0A4U9TKH5"/>
<evidence type="ECO:0000256" key="1">
    <source>
        <dbReference type="SAM" id="Phobius"/>
    </source>
</evidence>
<keyword evidence="1" id="KW-1133">Transmembrane helix</keyword>
<dbReference type="GO" id="GO:0016874">
    <property type="term" value="F:ligase activity"/>
    <property type="evidence" value="ECO:0007669"/>
    <property type="project" value="UniProtKB-KW"/>
</dbReference>
<feature type="transmembrane region" description="Helical" evidence="1">
    <location>
        <begin position="47"/>
        <end position="71"/>
    </location>
</feature>
<sequence>MTEIARHPHNEILLWVVEGGLIGLTGMTLVLIGIGTIVRQAIKRGPFCLMAGHRMAGVTTALSIAALPMAIHSLLEFPFYLSTLHFVIFLLLLAMADHLSATEPTLSTLPNISSRILNRTLTVLALGITVLASFTLKGGVTLTQVERFGMEDVTPLKTLPSLTRQLLQERITFDEQIGALMTYNRTRDERLLEDYSQWAQTYLQQRIDKNVYANLISVLLHQKHPATAERYRREAALFFPTDVRFSPPSVDITATHNNQER</sequence>
<evidence type="ECO:0000313" key="3">
    <source>
        <dbReference type="EMBL" id="VTR20646.1"/>
    </source>
</evidence>
<feature type="transmembrane region" description="Helical" evidence="1">
    <location>
        <begin position="12"/>
        <end position="35"/>
    </location>
</feature>
<dbReference type="InterPro" id="IPR021797">
    <property type="entry name" value="Wzy_C_2"/>
</dbReference>
<dbReference type="EMBL" id="CABEEZ010000021">
    <property type="protein sequence ID" value="VTR20646.1"/>
    <property type="molecule type" value="Genomic_DNA"/>
</dbReference>
<feature type="transmembrane region" description="Helical" evidence="1">
    <location>
        <begin position="116"/>
        <end position="136"/>
    </location>
</feature>
<feature type="domain" description="Virulence factor membrane-bound polymerase C-terminal" evidence="2">
    <location>
        <begin position="66"/>
        <end position="242"/>
    </location>
</feature>
<keyword evidence="1" id="KW-0472">Membrane</keyword>
<evidence type="ECO:0000259" key="2">
    <source>
        <dbReference type="Pfam" id="PF11846"/>
    </source>
</evidence>
<accession>A0A4U9TKH5</accession>
<organism evidence="3">
    <name type="scientific">Serratia fonticola</name>
    <dbReference type="NCBI Taxonomy" id="47917"/>
    <lineage>
        <taxon>Bacteria</taxon>
        <taxon>Pseudomonadati</taxon>
        <taxon>Pseudomonadota</taxon>
        <taxon>Gammaproteobacteria</taxon>
        <taxon>Enterobacterales</taxon>
        <taxon>Yersiniaceae</taxon>
        <taxon>Serratia</taxon>
    </lineage>
</organism>
<protein>
    <submittedName>
        <fullName evidence="3">Lipid A core - O-antigen ligase and related enzymes</fullName>
    </submittedName>
</protein>
<keyword evidence="3" id="KW-0436">Ligase</keyword>